<dbReference type="AlphaFoldDB" id="A0A9Q0S2C0"/>
<accession>A0A9Q0S2C0</accession>
<organism evidence="2 3">
    <name type="scientific">Pseudolycoriella hygida</name>
    <dbReference type="NCBI Taxonomy" id="35572"/>
    <lineage>
        <taxon>Eukaryota</taxon>
        <taxon>Metazoa</taxon>
        <taxon>Ecdysozoa</taxon>
        <taxon>Arthropoda</taxon>
        <taxon>Hexapoda</taxon>
        <taxon>Insecta</taxon>
        <taxon>Pterygota</taxon>
        <taxon>Neoptera</taxon>
        <taxon>Endopterygota</taxon>
        <taxon>Diptera</taxon>
        <taxon>Nematocera</taxon>
        <taxon>Sciaroidea</taxon>
        <taxon>Sciaridae</taxon>
        <taxon>Pseudolycoriella</taxon>
    </lineage>
</organism>
<dbReference type="EMBL" id="WJQU01000002">
    <property type="protein sequence ID" value="KAJ6642837.1"/>
    <property type="molecule type" value="Genomic_DNA"/>
</dbReference>
<sequence length="85" mass="9178">MSLTLINKGQDNLGHDIPELLPSTNGFVTVPLETNTNQLHSSPPIPGTEMTPIPSGPRLGRKTSFLVDIVIVIIGESKLNLTFRS</sequence>
<feature type="region of interest" description="Disordered" evidence="1">
    <location>
        <begin position="35"/>
        <end position="57"/>
    </location>
</feature>
<evidence type="ECO:0000256" key="1">
    <source>
        <dbReference type="SAM" id="MobiDB-lite"/>
    </source>
</evidence>
<proteinExistence type="predicted"/>
<protein>
    <submittedName>
        <fullName evidence="2">Uncharacterized protein</fullName>
    </submittedName>
</protein>
<evidence type="ECO:0000313" key="3">
    <source>
        <dbReference type="Proteomes" id="UP001151699"/>
    </source>
</evidence>
<comment type="caution">
    <text evidence="2">The sequence shown here is derived from an EMBL/GenBank/DDBJ whole genome shotgun (WGS) entry which is preliminary data.</text>
</comment>
<keyword evidence="3" id="KW-1185">Reference proteome</keyword>
<reference evidence="2" key="1">
    <citation type="submission" date="2022-07" db="EMBL/GenBank/DDBJ databases">
        <authorList>
            <person name="Trinca V."/>
            <person name="Uliana J.V.C."/>
            <person name="Torres T.T."/>
            <person name="Ward R.J."/>
            <person name="Monesi N."/>
        </authorList>
    </citation>
    <scope>NUCLEOTIDE SEQUENCE</scope>
    <source>
        <strain evidence="2">HSMRA1968</strain>
        <tissue evidence="2">Whole embryos</tissue>
    </source>
</reference>
<gene>
    <name evidence="2" type="ORF">Bhyg_07791</name>
</gene>
<name>A0A9Q0S2C0_9DIPT</name>
<dbReference type="Proteomes" id="UP001151699">
    <property type="component" value="Chromosome B"/>
</dbReference>
<evidence type="ECO:0000313" key="2">
    <source>
        <dbReference type="EMBL" id="KAJ6642837.1"/>
    </source>
</evidence>